<name>A0ABD4TYM4_9ACTO</name>
<dbReference type="AlphaFoldDB" id="A0ABD4TYM4"/>
<dbReference type="Proteomes" id="UP001209486">
    <property type="component" value="Unassembled WGS sequence"/>
</dbReference>
<evidence type="ECO:0000256" key="1">
    <source>
        <dbReference type="SAM" id="MobiDB-lite"/>
    </source>
</evidence>
<evidence type="ECO:0000313" key="2">
    <source>
        <dbReference type="EMBL" id="MCU9969974.1"/>
    </source>
</evidence>
<dbReference type="EMBL" id="VSZY01000043">
    <property type="protein sequence ID" value="MCU9969974.1"/>
    <property type="molecule type" value="Genomic_DNA"/>
</dbReference>
<sequence length="97" mass="10890">MLAGVAGLTIAVAVGGHQFREKLKPCDLHKPKTHQMKSARFFGGGKTRGTPPEAGFPRVLNFRLGFRGRFWVTPGLFWAVTRLTRPGKPRTRYNLRN</sequence>
<feature type="region of interest" description="Disordered" evidence="1">
    <location>
        <begin position="34"/>
        <end position="54"/>
    </location>
</feature>
<accession>A0ABD4TYM4</accession>
<comment type="caution">
    <text evidence="2">The sequence shown here is derived from an EMBL/GenBank/DDBJ whole genome shotgun (WGS) entry which is preliminary data.</text>
</comment>
<gene>
    <name evidence="2" type="ORF">FYZ43_11505</name>
</gene>
<proteinExistence type="predicted"/>
<evidence type="ECO:0000313" key="3">
    <source>
        <dbReference type="Proteomes" id="UP001209486"/>
    </source>
</evidence>
<protein>
    <submittedName>
        <fullName evidence="2">Uncharacterized protein</fullName>
    </submittedName>
</protein>
<reference evidence="2 3" key="1">
    <citation type="submission" date="2019-08" db="EMBL/GenBank/DDBJ databases">
        <title>Comparison of rpoB and gyrB Sequences from Mobiluncus Species and Development of a Multiplex PCR Method for Clinical Detection of Mobiluncus curtisii and Mobiluncus mulieris.</title>
        <authorList>
            <person name="Yang L."/>
            <person name="Shen Y."/>
            <person name="Xu G."/>
            <person name="Shu L.-B."/>
            <person name="Hu J."/>
            <person name="Zhang R."/>
            <person name="Wang Y."/>
            <person name="Zhou H.-W."/>
            <person name="Zhang X."/>
        </authorList>
    </citation>
    <scope>NUCLEOTIDE SEQUENCE [LARGE SCALE GENOMIC DNA]</scope>
    <source>
        <strain evidence="2 3">M26</strain>
    </source>
</reference>
<organism evidence="2 3">
    <name type="scientific">Mobiluncus mulieris</name>
    <dbReference type="NCBI Taxonomy" id="2052"/>
    <lineage>
        <taxon>Bacteria</taxon>
        <taxon>Bacillati</taxon>
        <taxon>Actinomycetota</taxon>
        <taxon>Actinomycetes</taxon>
        <taxon>Actinomycetales</taxon>
        <taxon>Actinomycetaceae</taxon>
        <taxon>Mobiluncus</taxon>
    </lineage>
</organism>